<sequence length="316" mass="35674">MDALRSVLGGGDGSGGGIIGGGYTAYKKQDFAELKRHHREEHTLFIDPTFPAIDSIIGTSSMPPNIQWKRPPDICANPRLFSDIEKSQIVRPGEFSCNWIVSACAVLSGVHEIRNKVIPDYWEQEWDAARPEQYCGLFHFRLWRFGQWLDVVVDDLLPTVDNTLLTLQGGLENEFWPALVEKAYAKLHGSYDALREGHLSDALVDFTGGVSEVIDLQAEEYSSHEDKRREFFEMLLSEMAHHSLLCFSVIAPLPSDIGTRTSLGINKGHAYHVTDVRRIHLAETNLRNLFKGRHKAAMVRLRDPRDEGRRPPSADR</sequence>
<dbReference type="GO" id="GO:0006508">
    <property type="term" value="P:proteolysis"/>
    <property type="evidence" value="ECO:0007669"/>
    <property type="project" value="UniProtKB-KW"/>
</dbReference>
<reference evidence="8 9" key="1">
    <citation type="journal article" date="2017" name="Gigascience">
        <title>Genome sequence of the small brown planthopper, Laodelphax striatellus.</title>
        <authorList>
            <person name="Zhu J."/>
            <person name="Jiang F."/>
            <person name="Wang X."/>
            <person name="Yang P."/>
            <person name="Bao Y."/>
            <person name="Zhao W."/>
            <person name="Wang W."/>
            <person name="Lu H."/>
            <person name="Wang Q."/>
            <person name="Cui N."/>
            <person name="Li J."/>
            <person name="Chen X."/>
            <person name="Luo L."/>
            <person name="Yu J."/>
            <person name="Kang L."/>
            <person name="Cui F."/>
        </authorList>
    </citation>
    <scope>NUCLEOTIDE SEQUENCE [LARGE SCALE GENOMIC DNA]</scope>
    <source>
        <strain evidence="8">Lst14</strain>
    </source>
</reference>
<comment type="caution">
    <text evidence="6">Lacks conserved residue(s) required for the propagation of feature annotation.</text>
</comment>
<dbReference type="InterPro" id="IPR001300">
    <property type="entry name" value="Peptidase_C2_calpain_cat"/>
</dbReference>
<evidence type="ECO:0000256" key="6">
    <source>
        <dbReference type="PROSITE-ProRule" id="PRU00239"/>
    </source>
</evidence>
<dbReference type="Pfam" id="PF00648">
    <property type="entry name" value="Peptidase_C2"/>
    <property type="match status" value="1"/>
</dbReference>
<dbReference type="Gene3D" id="3.90.70.10">
    <property type="entry name" value="Cysteine proteinases"/>
    <property type="match status" value="1"/>
</dbReference>
<keyword evidence="9" id="KW-1185">Reference proteome</keyword>
<dbReference type="GO" id="GO:0005737">
    <property type="term" value="C:cytoplasm"/>
    <property type="evidence" value="ECO:0007669"/>
    <property type="project" value="TreeGrafter"/>
</dbReference>
<comment type="similarity">
    <text evidence="1">Belongs to the peptidase C2 family.</text>
</comment>
<dbReference type="STRING" id="195883.A0A482X9M4"/>
<name>A0A482X9M4_LAOST</name>
<dbReference type="Proteomes" id="UP000291343">
    <property type="component" value="Unassembled WGS sequence"/>
</dbReference>
<evidence type="ECO:0000256" key="1">
    <source>
        <dbReference type="ARBA" id="ARBA00007623"/>
    </source>
</evidence>
<dbReference type="InterPro" id="IPR038765">
    <property type="entry name" value="Papain-like_cys_pep_sf"/>
</dbReference>
<accession>A0A482X9M4</accession>
<keyword evidence="4" id="KW-0788">Thiol protease</keyword>
<dbReference type="SMART" id="SM00230">
    <property type="entry name" value="CysPc"/>
    <property type="match status" value="1"/>
</dbReference>
<organism evidence="8 9">
    <name type="scientific">Laodelphax striatellus</name>
    <name type="common">Small brown planthopper</name>
    <name type="synonym">Delphax striatella</name>
    <dbReference type="NCBI Taxonomy" id="195883"/>
    <lineage>
        <taxon>Eukaryota</taxon>
        <taxon>Metazoa</taxon>
        <taxon>Ecdysozoa</taxon>
        <taxon>Arthropoda</taxon>
        <taxon>Hexapoda</taxon>
        <taxon>Insecta</taxon>
        <taxon>Pterygota</taxon>
        <taxon>Neoptera</taxon>
        <taxon>Paraneoptera</taxon>
        <taxon>Hemiptera</taxon>
        <taxon>Auchenorrhyncha</taxon>
        <taxon>Fulgoroidea</taxon>
        <taxon>Delphacidae</taxon>
        <taxon>Criomorphinae</taxon>
        <taxon>Laodelphax</taxon>
    </lineage>
</organism>
<feature type="active site" evidence="5">
    <location>
        <position position="269"/>
    </location>
</feature>
<dbReference type="PROSITE" id="PS50203">
    <property type="entry name" value="CALPAIN_CAT"/>
    <property type="match status" value="1"/>
</dbReference>
<dbReference type="SMR" id="A0A482X9M4"/>
<dbReference type="InParanoid" id="A0A482X9M4"/>
<gene>
    <name evidence="8" type="ORF">LSTR_LSTR003506</name>
</gene>
<keyword evidence="3" id="KW-0378">Hydrolase</keyword>
<dbReference type="OrthoDB" id="424753at2759"/>
<dbReference type="AlphaFoldDB" id="A0A482X9M4"/>
<dbReference type="InterPro" id="IPR022684">
    <property type="entry name" value="Calpain_cysteine_protease"/>
</dbReference>
<dbReference type="PANTHER" id="PTHR10183">
    <property type="entry name" value="CALPAIN"/>
    <property type="match status" value="1"/>
</dbReference>
<evidence type="ECO:0000256" key="2">
    <source>
        <dbReference type="ARBA" id="ARBA00022670"/>
    </source>
</evidence>
<protein>
    <recommendedName>
        <fullName evidence="7">Calpain catalytic domain-containing protein</fullName>
    </recommendedName>
</protein>
<dbReference type="EMBL" id="QKKF02015643">
    <property type="protein sequence ID" value="RZF42001.1"/>
    <property type="molecule type" value="Genomic_DNA"/>
</dbReference>
<dbReference type="PANTHER" id="PTHR10183:SF379">
    <property type="entry name" value="CALPAIN-5"/>
    <property type="match status" value="1"/>
</dbReference>
<evidence type="ECO:0000259" key="7">
    <source>
        <dbReference type="PROSITE" id="PS50203"/>
    </source>
</evidence>
<evidence type="ECO:0000256" key="4">
    <source>
        <dbReference type="ARBA" id="ARBA00022807"/>
    </source>
</evidence>
<dbReference type="GO" id="GO:0004198">
    <property type="term" value="F:calcium-dependent cysteine-type endopeptidase activity"/>
    <property type="evidence" value="ECO:0007669"/>
    <property type="project" value="InterPro"/>
</dbReference>
<dbReference type="SUPFAM" id="SSF54001">
    <property type="entry name" value="Cysteine proteinases"/>
    <property type="match status" value="1"/>
</dbReference>
<keyword evidence="2" id="KW-0645">Protease</keyword>
<dbReference type="PRINTS" id="PR00704">
    <property type="entry name" value="CALPAIN"/>
</dbReference>
<evidence type="ECO:0000256" key="3">
    <source>
        <dbReference type="ARBA" id="ARBA00022801"/>
    </source>
</evidence>
<evidence type="ECO:0000313" key="9">
    <source>
        <dbReference type="Proteomes" id="UP000291343"/>
    </source>
</evidence>
<dbReference type="CDD" id="cd00044">
    <property type="entry name" value="CysPc"/>
    <property type="match status" value="1"/>
</dbReference>
<evidence type="ECO:0000256" key="5">
    <source>
        <dbReference type="PIRSR" id="PIRSR622684-1"/>
    </source>
</evidence>
<evidence type="ECO:0000313" key="8">
    <source>
        <dbReference type="EMBL" id="RZF42001.1"/>
    </source>
</evidence>
<proteinExistence type="inferred from homology"/>
<comment type="caution">
    <text evidence="8">The sequence shown here is derived from an EMBL/GenBank/DDBJ whole genome shotgun (WGS) entry which is preliminary data.</text>
</comment>
<feature type="domain" description="Calpain catalytic" evidence="7">
    <location>
        <begin position="44"/>
        <end position="304"/>
    </location>
</feature>